<reference evidence="1 2" key="1">
    <citation type="journal article" date="2022" name="New Phytol.">
        <title>Ecological generalism drives hyperdiversity of secondary metabolite gene clusters in xylarialean endophytes.</title>
        <authorList>
            <person name="Franco M.E.E."/>
            <person name="Wisecaver J.H."/>
            <person name="Arnold A.E."/>
            <person name="Ju Y.M."/>
            <person name="Slot J.C."/>
            <person name="Ahrendt S."/>
            <person name="Moore L.P."/>
            <person name="Eastman K.E."/>
            <person name="Scott K."/>
            <person name="Konkel Z."/>
            <person name="Mondo S.J."/>
            <person name="Kuo A."/>
            <person name="Hayes R.D."/>
            <person name="Haridas S."/>
            <person name="Andreopoulos B."/>
            <person name="Riley R."/>
            <person name="LaButti K."/>
            <person name="Pangilinan J."/>
            <person name="Lipzen A."/>
            <person name="Amirebrahimi M."/>
            <person name="Yan J."/>
            <person name="Adam C."/>
            <person name="Keymanesh K."/>
            <person name="Ng V."/>
            <person name="Louie K."/>
            <person name="Northen T."/>
            <person name="Drula E."/>
            <person name="Henrissat B."/>
            <person name="Hsieh H.M."/>
            <person name="Youens-Clark K."/>
            <person name="Lutzoni F."/>
            <person name="Miadlikowska J."/>
            <person name="Eastwood D.C."/>
            <person name="Hamelin R.C."/>
            <person name="Grigoriev I.V."/>
            <person name="U'Ren J.M."/>
        </authorList>
    </citation>
    <scope>NUCLEOTIDE SEQUENCE [LARGE SCALE GENOMIC DNA]</scope>
    <source>
        <strain evidence="1 2">ER1909</strain>
    </source>
</reference>
<comment type="caution">
    <text evidence="1">The sequence shown here is derived from an EMBL/GenBank/DDBJ whole genome shotgun (WGS) entry which is preliminary data.</text>
</comment>
<organism evidence="1 2">
    <name type="scientific">Hypoxylon rubiginosum</name>
    <dbReference type="NCBI Taxonomy" id="110542"/>
    <lineage>
        <taxon>Eukaryota</taxon>
        <taxon>Fungi</taxon>
        <taxon>Dikarya</taxon>
        <taxon>Ascomycota</taxon>
        <taxon>Pezizomycotina</taxon>
        <taxon>Sordariomycetes</taxon>
        <taxon>Xylariomycetidae</taxon>
        <taxon>Xylariales</taxon>
        <taxon>Hypoxylaceae</taxon>
        <taxon>Hypoxylon</taxon>
    </lineage>
</organism>
<protein>
    <submittedName>
        <fullName evidence="1">Uncharacterized protein</fullName>
    </submittedName>
</protein>
<evidence type="ECO:0000313" key="2">
    <source>
        <dbReference type="Proteomes" id="UP001497680"/>
    </source>
</evidence>
<evidence type="ECO:0000313" key="1">
    <source>
        <dbReference type="EMBL" id="KAI6089243.1"/>
    </source>
</evidence>
<proteinExistence type="predicted"/>
<accession>A0ACC0D9K2</accession>
<name>A0ACC0D9K2_9PEZI</name>
<keyword evidence="2" id="KW-1185">Reference proteome</keyword>
<dbReference type="Proteomes" id="UP001497680">
    <property type="component" value="Unassembled WGS sequence"/>
</dbReference>
<sequence length="1268" mass="137420">MDIASPPKRMTRARAAAKNKDSKEAVTTNTTATAPTPATTTTTTTTTKSTRAPPSKSATASTAASKAKAVTTTRATKRKTRADEDDEENQPDADRRIMHKPAKTRGRPKKVVESEPEPEPQPKPEAEVENASTTTARATRGRAKKPATTTTTTTSTTASQEEPVKTTRTSTRAKKTATTTEDNGTETSEKPAKKTRTRAASKAKAEPGVITTTVSTEPTPGLKSAISRPATKISGIVKKTVTFQEREKENLLPTTGPKGKGKAAESATGMRAKPVRKPAGTGRATRASARTTPSSETGEKRDKSPLSPKKDAQNRSMSRDVDSDDELATLEKTPLKPLMKSPVKPPSAKKPELQPPTKEEDGEVEETTEPASQTALGSPARRPLSASPWKDTMKSPAKKVEAIPSLILSSMNDQQTAQSPSKTLSLQSPAKRPQMPIKALQPPSQEPTDGARSPVKMSLFRSPAKRPTSPFKFQGAPAQPFGDNSAKLFGPKTSPVEASLETEDSEHEPSEHLEEVKFDFVADLQLPVEEDEEAEENDVEPESPSQLAFNGRLSAVLPRHADPALRDNPLPVDTLPVEDANTSQPEPVQTEQPETEEVPIVEAEGIELQDDPMDIDVPSPTPTTPPQSAVPKRILNPAFGLRAKDMNDDISDSEDELANSGKTFGKYQDDTTLNFSGVPATPTPATFKTHNRGMPSSAVKAASRAIRSVSKGSRFGFTPLANQLSEWKTTSPQKPSNVAEPLSPDFKDEGFSMLKENDTAPAEFTPSKGLFDEEMRIRAEMENQAAMEAALEADIAAKFDTPEFDDVPITKEDMELAAEANEMSLMEQSELDDIKDGRAYDDSISEASQEYGDENAVPIDPALLAPANGRRLGPVTPLRPSASRSFHTVSKVPLKPADDSSPKLEIMKVRSASASKLQANRPTPLFRNATVISYSPTKDSGSMEVDEENEPNYPPVTPTKTDIWSSMGTPARTPRRDLNTSLLRGAVVFVDVHTSDGADASTVFVDLLAQMGARCVKSWPWNPTSPANANGDGSTSKVGITHVVFKDGGKRTLEKVRETGGVVQCVGVGWVLDCERENEWLDEAPYYIDTSLVPRGGRNRRKSMEPKALANMNGTLVTPMKNNSGQARECQTVPNNHISRRDSTAWMRTPSDYDDEEDAPGEHDWDREISMLTPVPKTPAPEAVARFALDVTPDTPSTVDYNSLVPDREQLLMRTCPPKQQQSAYADLGVGLLKREKDNAIMMRLMAARRKSLQFAPKVASPLSKAWN</sequence>
<dbReference type="EMBL" id="MU394296">
    <property type="protein sequence ID" value="KAI6089243.1"/>
    <property type="molecule type" value="Genomic_DNA"/>
</dbReference>
<gene>
    <name evidence="1" type="ORF">F4821DRAFT_231444</name>
</gene>